<proteinExistence type="predicted"/>
<organism evidence="1 2">
    <name type="scientific">Moelleriella libera RCEF 2490</name>
    <dbReference type="NCBI Taxonomy" id="1081109"/>
    <lineage>
        <taxon>Eukaryota</taxon>
        <taxon>Fungi</taxon>
        <taxon>Dikarya</taxon>
        <taxon>Ascomycota</taxon>
        <taxon>Pezizomycotina</taxon>
        <taxon>Sordariomycetes</taxon>
        <taxon>Hypocreomycetidae</taxon>
        <taxon>Hypocreales</taxon>
        <taxon>Clavicipitaceae</taxon>
        <taxon>Moelleriella</taxon>
    </lineage>
</organism>
<evidence type="ECO:0000313" key="2">
    <source>
        <dbReference type="Proteomes" id="UP000078544"/>
    </source>
</evidence>
<accession>A0A168E867</accession>
<comment type="caution">
    <text evidence="1">The sequence shown here is derived from an EMBL/GenBank/DDBJ whole genome shotgun (WGS) entry which is preliminary data.</text>
</comment>
<name>A0A168E867_9HYPO</name>
<reference evidence="1 2" key="1">
    <citation type="journal article" date="2016" name="Genome Biol. Evol.">
        <title>Divergent and convergent evolution of fungal pathogenicity.</title>
        <authorList>
            <person name="Shang Y."/>
            <person name="Xiao G."/>
            <person name="Zheng P."/>
            <person name="Cen K."/>
            <person name="Zhan S."/>
            <person name="Wang C."/>
        </authorList>
    </citation>
    <scope>NUCLEOTIDE SEQUENCE [LARGE SCALE GENOMIC DNA]</scope>
    <source>
        <strain evidence="1 2">RCEF 2490</strain>
    </source>
</reference>
<evidence type="ECO:0000313" key="1">
    <source>
        <dbReference type="EMBL" id="KZZ98524.1"/>
    </source>
</evidence>
<protein>
    <recommendedName>
        <fullName evidence="3">Complex 1 LYR protein</fullName>
    </recommendedName>
</protein>
<dbReference type="EMBL" id="AZGY01000005">
    <property type="protein sequence ID" value="KZZ98524.1"/>
    <property type="molecule type" value="Genomic_DNA"/>
</dbReference>
<dbReference type="Proteomes" id="UP000078544">
    <property type="component" value="Unassembled WGS sequence"/>
</dbReference>
<evidence type="ECO:0008006" key="3">
    <source>
        <dbReference type="Google" id="ProtNLM"/>
    </source>
</evidence>
<dbReference type="AlphaFoldDB" id="A0A168E867"/>
<keyword evidence="2" id="KW-1185">Reference proteome</keyword>
<sequence>MGDAVHVYRRLYRALLKAVQYASPARFTVRDQLRVAFREPGASLDAEATKRTLWFLQAAAKERGLEHKILKNLVKVRQRREARATAWRQVLAKSSRKYVIVPPPLTLAPSLQ</sequence>
<gene>
    <name evidence="1" type="ORF">AAL_03042</name>
</gene>
<dbReference type="OrthoDB" id="4392610at2759"/>
<dbReference type="STRING" id="1081109.A0A168E867"/>